<dbReference type="InterPro" id="IPR052707">
    <property type="entry name" value="OsmC_Ohr_Peroxiredoxin"/>
</dbReference>
<gene>
    <name evidence="1" type="primary">osmC</name>
    <name evidence="1" type="ORF">NITGR_190031</name>
</gene>
<dbReference type="Gene3D" id="3.30.300.20">
    <property type="match status" value="1"/>
</dbReference>
<dbReference type="InterPro" id="IPR003718">
    <property type="entry name" value="OsmC/Ohr_fam"/>
</dbReference>
<dbReference type="GO" id="GO:0006979">
    <property type="term" value="P:response to oxidative stress"/>
    <property type="evidence" value="ECO:0007669"/>
    <property type="project" value="InterPro"/>
</dbReference>
<proteinExistence type="predicted"/>
<keyword evidence="1" id="KW-0560">Oxidoreductase</keyword>
<dbReference type="OrthoDB" id="9807532at2"/>
<dbReference type="SUPFAM" id="SSF82784">
    <property type="entry name" value="OsmC-like"/>
    <property type="match status" value="1"/>
</dbReference>
<protein>
    <submittedName>
        <fullName evidence="1">Peroxiredoxin OsmC</fullName>
        <ecNumber evidence="1">1.11.1.15</ecNumber>
    </submittedName>
</protein>
<comment type="caution">
    <text evidence="1">The sequence shown here is derived from an EMBL/GenBank/DDBJ whole genome shotgun (WGS) entry which is preliminary data.</text>
</comment>
<dbReference type="EMBL" id="CAQJ01000021">
    <property type="protein sequence ID" value="CCQ89921.1"/>
    <property type="molecule type" value="Genomic_DNA"/>
</dbReference>
<dbReference type="PANTHER" id="PTHR42830:SF1">
    <property type="entry name" value="OSMOTICALLY INDUCIBLE FAMILY PROTEIN"/>
    <property type="match status" value="1"/>
</dbReference>
<reference evidence="1 2" key="1">
    <citation type="journal article" date="2013" name="Front. Microbiol.">
        <title>The genome of Nitrospina gracilis illuminates the metabolism and evolution of the major marine nitrite oxidizer.</title>
        <authorList>
            <person name="Luecker S."/>
            <person name="Nowka B."/>
            <person name="Rattei T."/>
            <person name="Spieck E."/>
            <person name="and Daims H."/>
        </authorList>
    </citation>
    <scope>NUCLEOTIDE SEQUENCE [LARGE SCALE GENOMIC DNA]</scope>
    <source>
        <strain evidence="1 2">3/211</strain>
    </source>
</reference>
<dbReference type="Proteomes" id="UP000011704">
    <property type="component" value="Unassembled WGS sequence"/>
</dbReference>
<dbReference type="GO" id="GO:0004601">
    <property type="term" value="F:peroxidase activity"/>
    <property type="evidence" value="ECO:0007669"/>
    <property type="project" value="UniProtKB-KW"/>
</dbReference>
<name>M1YW90_NITG3</name>
<evidence type="ECO:0000313" key="1">
    <source>
        <dbReference type="EMBL" id="CCQ89921.1"/>
    </source>
</evidence>
<dbReference type="FunCoup" id="M1YW90">
    <property type="interactions" value="110"/>
</dbReference>
<evidence type="ECO:0000313" key="2">
    <source>
        <dbReference type="Proteomes" id="UP000011704"/>
    </source>
</evidence>
<keyword evidence="1" id="KW-0575">Peroxidase</keyword>
<dbReference type="NCBIfam" id="TIGR03562">
    <property type="entry name" value="osmo_induc_OsmC"/>
    <property type="match status" value="1"/>
</dbReference>
<keyword evidence="2" id="KW-1185">Reference proteome</keyword>
<organism evidence="1 2">
    <name type="scientific">Nitrospina gracilis (strain 3/211)</name>
    <dbReference type="NCBI Taxonomy" id="1266370"/>
    <lineage>
        <taxon>Bacteria</taxon>
        <taxon>Pseudomonadati</taxon>
        <taxon>Nitrospinota/Tectimicrobiota group</taxon>
        <taxon>Nitrospinota</taxon>
        <taxon>Nitrospinia</taxon>
        <taxon>Nitrospinales</taxon>
        <taxon>Nitrospinaceae</taxon>
        <taxon>Nitrospina</taxon>
    </lineage>
</organism>
<dbReference type="STRING" id="1266370.NITGR_190031"/>
<sequence length="142" mass="14828">MPERKSSARWNGSLKEGKGTMKLGSGAYEGPFSFPSRFESGDGTNPEELIAAAHAGCYSMAFSATLGKSGFTPESVATTATVHLNQVEGGFGITKIDLVMEATIPDIDDAKFQEIAEAAKVGCPVSKALAGPEITLQATLKK</sequence>
<dbReference type="InterPro" id="IPR036102">
    <property type="entry name" value="OsmC/Ohrsf"/>
</dbReference>
<dbReference type="Pfam" id="PF02566">
    <property type="entry name" value="OsmC"/>
    <property type="match status" value="1"/>
</dbReference>
<dbReference type="InterPro" id="IPR019904">
    <property type="entry name" value="Peroxiredoxin_OsmC"/>
</dbReference>
<dbReference type="AlphaFoldDB" id="M1YW90"/>
<dbReference type="EC" id="1.11.1.15" evidence="1"/>
<accession>M1YW90</accession>
<dbReference type="HOGENOM" id="CLU_106355_1_0_0"/>
<dbReference type="RefSeq" id="WP_005006842.1">
    <property type="nucleotide sequence ID" value="NZ_HG422173.1"/>
</dbReference>
<dbReference type="InterPro" id="IPR015946">
    <property type="entry name" value="KH_dom-like_a/b"/>
</dbReference>
<dbReference type="InParanoid" id="M1YW90"/>
<dbReference type="PANTHER" id="PTHR42830">
    <property type="entry name" value="OSMOTICALLY INDUCIBLE FAMILY PROTEIN"/>
    <property type="match status" value="1"/>
</dbReference>